<name>A0A1Y2CDH7_9FUNG</name>
<gene>
    <name evidence="2" type="ORF">BCR33DRAFT_850487</name>
</gene>
<keyword evidence="2" id="KW-0489">Methyltransferase</keyword>
<proteinExistence type="predicted"/>
<dbReference type="GO" id="GO:0008168">
    <property type="term" value="F:methyltransferase activity"/>
    <property type="evidence" value="ECO:0007669"/>
    <property type="project" value="UniProtKB-KW"/>
</dbReference>
<dbReference type="AlphaFoldDB" id="A0A1Y2CDH7"/>
<evidence type="ECO:0000313" key="3">
    <source>
        <dbReference type="Proteomes" id="UP000193642"/>
    </source>
</evidence>
<comment type="caution">
    <text evidence="2">The sequence shown here is derived from an EMBL/GenBank/DDBJ whole genome shotgun (WGS) entry which is preliminary data.</text>
</comment>
<dbReference type="InterPro" id="IPR041698">
    <property type="entry name" value="Methyltransf_25"/>
</dbReference>
<keyword evidence="3" id="KW-1185">Reference proteome</keyword>
<feature type="domain" description="Methyltransferase" evidence="1">
    <location>
        <begin position="104"/>
        <end position="196"/>
    </location>
</feature>
<dbReference type="PANTHER" id="PTHR43591">
    <property type="entry name" value="METHYLTRANSFERASE"/>
    <property type="match status" value="1"/>
</dbReference>
<reference evidence="2 3" key="1">
    <citation type="submission" date="2016-07" db="EMBL/GenBank/DDBJ databases">
        <title>Pervasive Adenine N6-methylation of Active Genes in Fungi.</title>
        <authorList>
            <consortium name="DOE Joint Genome Institute"/>
            <person name="Mondo S.J."/>
            <person name="Dannebaum R.O."/>
            <person name="Kuo R.C."/>
            <person name="Labutti K."/>
            <person name="Haridas S."/>
            <person name="Kuo A."/>
            <person name="Salamov A."/>
            <person name="Ahrendt S.R."/>
            <person name="Lipzen A."/>
            <person name="Sullivan W."/>
            <person name="Andreopoulos W.B."/>
            <person name="Clum A."/>
            <person name="Lindquist E."/>
            <person name="Daum C."/>
            <person name="Ramamoorthy G.K."/>
            <person name="Gryganskyi A."/>
            <person name="Culley D."/>
            <person name="Magnuson J.K."/>
            <person name="James T.Y."/>
            <person name="O'Malley M.A."/>
            <person name="Stajich J.E."/>
            <person name="Spatafora J.W."/>
            <person name="Visel A."/>
            <person name="Grigoriev I.V."/>
        </authorList>
    </citation>
    <scope>NUCLEOTIDE SEQUENCE [LARGE SCALE GENOMIC DNA]</scope>
    <source>
        <strain evidence="2 3">JEL800</strain>
    </source>
</reference>
<dbReference type="CDD" id="cd02440">
    <property type="entry name" value="AdoMet_MTases"/>
    <property type="match status" value="1"/>
</dbReference>
<dbReference type="Pfam" id="PF13649">
    <property type="entry name" value="Methyltransf_25"/>
    <property type="match status" value="1"/>
</dbReference>
<dbReference type="GO" id="GO:0032259">
    <property type="term" value="P:methylation"/>
    <property type="evidence" value="ECO:0007669"/>
    <property type="project" value="UniProtKB-KW"/>
</dbReference>
<dbReference type="EMBL" id="MCGO01000022">
    <property type="protein sequence ID" value="ORY44365.1"/>
    <property type="molecule type" value="Genomic_DNA"/>
</dbReference>
<organism evidence="2 3">
    <name type="scientific">Rhizoclosmatium globosum</name>
    <dbReference type="NCBI Taxonomy" id="329046"/>
    <lineage>
        <taxon>Eukaryota</taxon>
        <taxon>Fungi</taxon>
        <taxon>Fungi incertae sedis</taxon>
        <taxon>Chytridiomycota</taxon>
        <taxon>Chytridiomycota incertae sedis</taxon>
        <taxon>Chytridiomycetes</taxon>
        <taxon>Chytridiales</taxon>
        <taxon>Chytriomycetaceae</taxon>
        <taxon>Rhizoclosmatium</taxon>
    </lineage>
</organism>
<evidence type="ECO:0000313" key="2">
    <source>
        <dbReference type="EMBL" id="ORY44365.1"/>
    </source>
</evidence>
<dbReference type="OrthoDB" id="2106327at2759"/>
<evidence type="ECO:0000259" key="1">
    <source>
        <dbReference type="Pfam" id="PF13649"/>
    </source>
</evidence>
<dbReference type="SUPFAM" id="SSF53335">
    <property type="entry name" value="S-adenosyl-L-methionine-dependent methyltransferases"/>
    <property type="match status" value="1"/>
</dbReference>
<dbReference type="Proteomes" id="UP000193642">
    <property type="component" value="Unassembled WGS sequence"/>
</dbReference>
<dbReference type="InterPro" id="IPR029063">
    <property type="entry name" value="SAM-dependent_MTases_sf"/>
</dbReference>
<dbReference type="PANTHER" id="PTHR43591:SF110">
    <property type="entry name" value="RHODANESE DOMAIN-CONTAINING PROTEIN"/>
    <property type="match status" value="1"/>
</dbReference>
<sequence length="331" mass="36850">MTWTKTTTTETKTVTEQKAGNTSIVSKTQKTTTTFKKEDVWRPADPEVAEHYFPVTSVNYPRTFEDDVALSRTQRQHVLLRVAFGHDVVAPAAREIVLNPDAKVLEVGVSDGYWIDSLYTEGGAKAEFYGVDNNAKAFEKGTKAGAKLQVADVVKGLPYEDNTFDYVHQRILISGIKVDEWPGVVAELVRVTKPGGWIELVELDSKHYNTGPETRKITDPIGGFSAQSKTDDALSDSLTGYLTSVGDKITNVETKIVSLPMYWGEGSVADLGKRHGWDREAVYLKYADAALPILGWTKEQFLEQLQKAVNEWPQTRAFNNWVAVYGQVVKK</sequence>
<accession>A0A1Y2CDH7</accession>
<dbReference type="STRING" id="329046.A0A1Y2CDH7"/>
<keyword evidence="2" id="KW-0808">Transferase</keyword>
<protein>
    <submittedName>
        <fullName evidence="2">S-adenosyl-L-methionine-dependent methyltransferase</fullName>
    </submittedName>
</protein>
<dbReference type="Gene3D" id="3.40.50.150">
    <property type="entry name" value="Vaccinia Virus protein VP39"/>
    <property type="match status" value="1"/>
</dbReference>